<feature type="active site" description="O-(5'-phospho-DNA)-tyrosine intermediate" evidence="7">
    <location>
        <position position="129"/>
    </location>
</feature>
<protein>
    <recommendedName>
        <fullName evidence="3">DNA topoisomerase (ATP-hydrolyzing)</fullName>
        <ecNumber evidence="3">5.6.2.2</ecNumber>
    </recommendedName>
</protein>
<dbReference type="RefSeq" id="WP_380137641.1">
    <property type="nucleotide sequence ID" value="NZ_JBHLUI010000008.1"/>
</dbReference>
<proteinExistence type="inferred from homology"/>
<evidence type="ECO:0000256" key="2">
    <source>
        <dbReference type="ARBA" id="ARBA00008263"/>
    </source>
</evidence>
<dbReference type="SUPFAM" id="SSF56719">
    <property type="entry name" value="Type II DNA topoisomerase"/>
    <property type="match status" value="1"/>
</dbReference>
<gene>
    <name evidence="10" type="ORF">ACFFVI_13315</name>
</gene>
<sequence length="827" mass="88293">MARTSTPPPPLPPENIVDIDVEQEMQGAFLEYAYSVIYSRALPDARDGLKPVQRRILYMMQDMGLRPDRGHVKSARVVGEVMGKLHPHGDVAIYDALVRQAQPFTLRVPLVDGHGNFGSPDAGPAAQRYTEARPAPAALLMTTGLDEDVVDFVPNYDDQLTEPGVLPAAFPNLLVNGASGIAVGMATNMAPHNLGEVIGAARHLIRHPDADLPALMRFVPGPDLPTGGIIVGLEGIRDAYETGRGTFRTRARTHIEDVKRRKGIVVTELPLGVGPERLTEKISEHVKNKRLQGIADVVDLSDRTHGLRLVIEVKNGFIPEAVLEQLYRLTPLEESFGINNVALVEGQPRTLGLKQLLEVFIAHRIDVVRRRTAYRLRRREERLHLVDGLLLAILDIDEVIQIVRTSDDAAAARERLMQVFDLSELQAGYILEMQLRRLTRFSTIELEREQAQLNAEIAELRAILADEARLRGVVSDELAEVAAEHGTPRRTQLLAAGVPSAAAGRNAVLEIADDPCTVLMSSTGLLARTTDAGPLGVEGRRARHDLVVSTAPATARGHVGVVTSAGRLVRISVLDLPTLPDTNARPSLAAGVAVKEFVTLARNERVLALVPLPVAGVEDPDDAGFAMATAQGVVKRVVLEPLGAREEVEVIALKDVSARVKDELVGVVQLRDGEEDLVLVSSDAQLLRFPAAAVRPQGRAAAGMAGIRLTAGARVVSFTAVAPDDPAAVVVTVAGDSGALPGTQLGSAKVTPYAEYPAKGRATGGVRCHRFARGEDSLLVAWVGTGPAEAATPQGTAVALPTEPGRRDGGGTALEKPVAAIAGPPTP</sequence>
<dbReference type="Proteomes" id="UP001589748">
    <property type="component" value="Unassembled WGS sequence"/>
</dbReference>
<dbReference type="PANTHER" id="PTHR43493:SF5">
    <property type="entry name" value="DNA GYRASE SUBUNIT A, CHLOROPLASTIC_MITOCHONDRIAL"/>
    <property type="match status" value="1"/>
</dbReference>
<dbReference type="InterPro" id="IPR013758">
    <property type="entry name" value="Topo_IIA_A/C_ab"/>
</dbReference>
<evidence type="ECO:0000259" key="9">
    <source>
        <dbReference type="PROSITE" id="PS52040"/>
    </source>
</evidence>
<keyword evidence="11" id="KW-1185">Reference proteome</keyword>
<feature type="domain" description="Topo IIA-type catalytic" evidence="9">
    <location>
        <begin position="42"/>
        <end position="508"/>
    </location>
</feature>
<evidence type="ECO:0000256" key="4">
    <source>
        <dbReference type="ARBA" id="ARBA00023029"/>
    </source>
</evidence>
<feature type="region of interest" description="Disordered" evidence="8">
    <location>
        <begin position="790"/>
        <end position="827"/>
    </location>
</feature>
<dbReference type="InterPro" id="IPR050220">
    <property type="entry name" value="Type_II_DNA_Topoisomerases"/>
</dbReference>
<organism evidence="10 11">
    <name type="scientific">Kineococcus gynurae</name>
    <dbReference type="NCBI Taxonomy" id="452979"/>
    <lineage>
        <taxon>Bacteria</taxon>
        <taxon>Bacillati</taxon>
        <taxon>Actinomycetota</taxon>
        <taxon>Actinomycetes</taxon>
        <taxon>Kineosporiales</taxon>
        <taxon>Kineosporiaceae</taxon>
        <taxon>Kineococcus</taxon>
    </lineage>
</organism>
<dbReference type="CDD" id="cd00187">
    <property type="entry name" value="TOP4c"/>
    <property type="match status" value="1"/>
</dbReference>
<evidence type="ECO:0000256" key="7">
    <source>
        <dbReference type="PROSITE-ProRule" id="PRU01384"/>
    </source>
</evidence>
<keyword evidence="6 7" id="KW-0413">Isomerase</keyword>
<dbReference type="SMART" id="SM00434">
    <property type="entry name" value="TOP4c"/>
    <property type="match status" value="1"/>
</dbReference>
<dbReference type="InterPro" id="IPR035516">
    <property type="entry name" value="Gyrase/topoIV_suA_C"/>
</dbReference>
<dbReference type="Pfam" id="PF00521">
    <property type="entry name" value="DNA_topoisoIV"/>
    <property type="match status" value="1"/>
</dbReference>
<dbReference type="Gene3D" id="1.10.268.10">
    <property type="entry name" value="Topoisomerase, domain 3"/>
    <property type="match status" value="1"/>
</dbReference>
<comment type="similarity">
    <text evidence="2">Belongs to the type II topoisomerase GyrA/ParC subunit family.</text>
</comment>
<dbReference type="Gene3D" id="3.90.199.10">
    <property type="entry name" value="Topoisomerase II, domain 5"/>
    <property type="match status" value="1"/>
</dbReference>
<name>A0ABV5LV47_9ACTN</name>
<reference evidence="10 11" key="1">
    <citation type="submission" date="2024-09" db="EMBL/GenBank/DDBJ databases">
        <authorList>
            <person name="Sun Q."/>
            <person name="Mori K."/>
        </authorList>
    </citation>
    <scope>NUCLEOTIDE SEQUENCE [LARGE SCALE GENOMIC DNA]</scope>
    <source>
        <strain evidence="10 11">TISTR 1856</strain>
    </source>
</reference>
<evidence type="ECO:0000313" key="11">
    <source>
        <dbReference type="Proteomes" id="UP001589748"/>
    </source>
</evidence>
<comment type="catalytic activity">
    <reaction evidence="1 7">
        <text>ATP-dependent breakage, passage and rejoining of double-stranded DNA.</text>
        <dbReference type="EC" id="5.6.2.2"/>
    </reaction>
</comment>
<dbReference type="NCBIfam" id="NF004044">
    <property type="entry name" value="PRK05561.1"/>
    <property type="match status" value="1"/>
</dbReference>
<dbReference type="InterPro" id="IPR006691">
    <property type="entry name" value="GyrA/parC_rep"/>
</dbReference>
<evidence type="ECO:0000256" key="5">
    <source>
        <dbReference type="ARBA" id="ARBA00023125"/>
    </source>
</evidence>
<dbReference type="InterPro" id="IPR013760">
    <property type="entry name" value="Topo_IIA-like_dom_sf"/>
</dbReference>
<dbReference type="SUPFAM" id="SSF101904">
    <property type="entry name" value="GyrA/ParC C-terminal domain-like"/>
    <property type="match status" value="1"/>
</dbReference>
<accession>A0ABV5LV47</accession>
<evidence type="ECO:0000256" key="6">
    <source>
        <dbReference type="ARBA" id="ARBA00023235"/>
    </source>
</evidence>
<dbReference type="PROSITE" id="PS52040">
    <property type="entry name" value="TOPO_IIA"/>
    <property type="match status" value="1"/>
</dbReference>
<dbReference type="EC" id="5.6.2.2" evidence="3"/>
<evidence type="ECO:0000256" key="1">
    <source>
        <dbReference type="ARBA" id="ARBA00000185"/>
    </source>
</evidence>
<dbReference type="EMBL" id="JBHMDM010000007">
    <property type="protein sequence ID" value="MFB9377945.1"/>
    <property type="molecule type" value="Genomic_DNA"/>
</dbReference>
<dbReference type="PANTHER" id="PTHR43493">
    <property type="entry name" value="DNA GYRASE/TOPOISOMERASE SUBUNIT A"/>
    <property type="match status" value="1"/>
</dbReference>
<evidence type="ECO:0000313" key="10">
    <source>
        <dbReference type="EMBL" id="MFB9377945.1"/>
    </source>
</evidence>
<evidence type="ECO:0000256" key="8">
    <source>
        <dbReference type="SAM" id="MobiDB-lite"/>
    </source>
</evidence>
<dbReference type="InterPro" id="IPR002205">
    <property type="entry name" value="Topo_IIA_dom_A"/>
</dbReference>
<keyword evidence="5 7" id="KW-0238">DNA-binding</keyword>
<dbReference type="InterPro" id="IPR013757">
    <property type="entry name" value="Topo_IIA_A_a_sf"/>
</dbReference>
<comment type="caution">
    <text evidence="10">The sequence shown here is derived from an EMBL/GenBank/DDBJ whole genome shotgun (WGS) entry which is preliminary data.</text>
</comment>
<dbReference type="Pfam" id="PF03989">
    <property type="entry name" value="DNA_gyraseA_C"/>
    <property type="match status" value="2"/>
</dbReference>
<dbReference type="Gene3D" id="2.120.10.90">
    <property type="entry name" value="DNA gyrase/topoisomerase IV, subunit A, C-terminal"/>
    <property type="match status" value="1"/>
</dbReference>
<keyword evidence="4 7" id="KW-0799">Topoisomerase</keyword>
<evidence type="ECO:0000256" key="3">
    <source>
        <dbReference type="ARBA" id="ARBA00012895"/>
    </source>
</evidence>
<dbReference type="Gene3D" id="3.30.1360.40">
    <property type="match status" value="1"/>
</dbReference>